<keyword evidence="3" id="KW-1185">Reference proteome</keyword>
<organism evidence="2 3">
    <name type="scientific">Acanthoscelides obtectus</name>
    <name type="common">Bean weevil</name>
    <name type="synonym">Bruchus obtectus</name>
    <dbReference type="NCBI Taxonomy" id="200917"/>
    <lineage>
        <taxon>Eukaryota</taxon>
        <taxon>Metazoa</taxon>
        <taxon>Ecdysozoa</taxon>
        <taxon>Arthropoda</taxon>
        <taxon>Hexapoda</taxon>
        <taxon>Insecta</taxon>
        <taxon>Pterygota</taxon>
        <taxon>Neoptera</taxon>
        <taxon>Endopterygota</taxon>
        <taxon>Coleoptera</taxon>
        <taxon>Polyphaga</taxon>
        <taxon>Cucujiformia</taxon>
        <taxon>Chrysomeloidea</taxon>
        <taxon>Chrysomelidae</taxon>
        <taxon>Bruchinae</taxon>
        <taxon>Bruchini</taxon>
        <taxon>Acanthoscelides</taxon>
    </lineage>
</organism>
<dbReference type="OrthoDB" id="5984255at2759"/>
<dbReference type="PANTHER" id="PTHR21505">
    <property type="entry name" value="MADF DOMAIN-CONTAINING PROTEIN-RELATED"/>
    <property type="match status" value="1"/>
</dbReference>
<dbReference type="PROSITE" id="PS51029">
    <property type="entry name" value="MADF"/>
    <property type="match status" value="1"/>
</dbReference>
<dbReference type="PANTHER" id="PTHR21505:SF12">
    <property type="entry name" value="MADF DOMAIN-CONTAINING PROTEIN-RELATED"/>
    <property type="match status" value="1"/>
</dbReference>
<dbReference type="SMART" id="SM00595">
    <property type="entry name" value="MADF"/>
    <property type="match status" value="1"/>
</dbReference>
<gene>
    <name evidence="2" type="ORF">ACAOBT_LOCUS6982</name>
</gene>
<proteinExistence type="predicted"/>
<name>A0A9P0KA98_ACAOB</name>
<evidence type="ECO:0000313" key="2">
    <source>
        <dbReference type="EMBL" id="CAH1966694.1"/>
    </source>
</evidence>
<comment type="caution">
    <text evidence="2">The sequence shown here is derived from an EMBL/GenBank/DDBJ whole genome shotgun (WGS) entry which is preliminary data.</text>
</comment>
<dbReference type="Pfam" id="PF10545">
    <property type="entry name" value="MADF_DNA_bdg"/>
    <property type="match status" value="1"/>
</dbReference>
<sequence>MVDIEKLISLVYDRKPLWDVGSKSYHNRDVGRKLWREMAEELNSTSEVTKGKWQNLRGNFRREHTKISKAPTGSAALGDTQIPSWKYYKQLSFLIGAFSSRRMKTNIPSVLSQTSELADILNEEEEDVTRVFNNTIDSNCAISNSTAETQESETLVDTVQTDPFRGPSVKSFKKPLMTTKRKIARPDAIAKRVLLEQRKVEQLEKRYERSNTSEALTRMTTTISL</sequence>
<feature type="domain" description="MADF" evidence="1">
    <location>
        <begin position="6"/>
        <end position="99"/>
    </location>
</feature>
<dbReference type="AlphaFoldDB" id="A0A9P0KA98"/>
<dbReference type="Proteomes" id="UP001152888">
    <property type="component" value="Unassembled WGS sequence"/>
</dbReference>
<evidence type="ECO:0000259" key="1">
    <source>
        <dbReference type="PROSITE" id="PS51029"/>
    </source>
</evidence>
<dbReference type="EMBL" id="CAKOFQ010006735">
    <property type="protein sequence ID" value="CAH1966694.1"/>
    <property type="molecule type" value="Genomic_DNA"/>
</dbReference>
<reference evidence="2" key="1">
    <citation type="submission" date="2022-03" db="EMBL/GenBank/DDBJ databases">
        <authorList>
            <person name="Sayadi A."/>
        </authorList>
    </citation>
    <scope>NUCLEOTIDE SEQUENCE</scope>
</reference>
<protein>
    <recommendedName>
        <fullName evidence="1">MADF domain-containing protein</fullName>
    </recommendedName>
</protein>
<dbReference type="InterPro" id="IPR006578">
    <property type="entry name" value="MADF-dom"/>
</dbReference>
<accession>A0A9P0KA98</accession>
<evidence type="ECO:0000313" key="3">
    <source>
        <dbReference type="Proteomes" id="UP001152888"/>
    </source>
</evidence>